<evidence type="ECO:0000313" key="8">
    <source>
        <dbReference type="EMBL" id="MCA5005187.1"/>
    </source>
</evidence>
<evidence type="ECO:0000313" key="9">
    <source>
        <dbReference type="Proteomes" id="UP001165302"/>
    </source>
</evidence>
<evidence type="ECO:0000256" key="4">
    <source>
        <dbReference type="ARBA" id="ARBA00023136"/>
    </source>
</evidence>
<dbReference type="InterPro" id="IPR011990">
    <property type="entry name" value="TPR-like_helical_dom_sf"/>
</dbReference>
<dbReference type="Pfam" id="PF14322">
    <property type="entry name" value="SusD-like_3"/>
    <property type="match status" value="1"/>
</dbReference>
<comment type="similarity">
    <text evidence="2">Belongs to the SusD family.</text>
</comment>
<evidence type="ECO:0000259" key="7">
    <source>
        <dbReference type="Pfam" id="PF14322"/>
    </source>
</evidence>
<evidence type="ECO:0000256" key="1">
    <source>
        <dbReference type="ARBA" id="ARBA00004442"/>
    </source>
</evidence>
<feature type="domain" description="SusD-like N-terminal" evidence="7">
    <location>
        <begin position="124"/>
        <end position="243"/>
    </location>
</feature>
<dbReference type="RefSeq" id="WP_225552679.1">
    <property type="nucleotide sequence ID" value="NZ_JADEYP010000013.1"/>
</dbReference>
<dbReference type="InterPro" id="IPR012944">
    <property type="entry name" value="SusD_RagB_dom"/>
</dbReference>
<keyword evidence="9" id="KW-1185">Reference proteome</keyword>
<dbReference type="Pfam" id="PF07980">
    <property type="entry name" value="SusD_RagB"/>
    <property type="match status" value="1"/>
</dbReference>
<dbReference type="PROSITE" id="PS51257">
    <property type="entry name" value="PROKAR_LIPOPROTEIN"/>
    <property type="match status" value="1"/>
</dbReference>
<evidence type="ECO:0000256" key="5">
    <source>
        <dbReference type="ARBA" id="ARBA00023237"/>
    </source>
</evidence>
<name>A0ABS7Z6K3_9SPHI</name>
<dbReference type="SUPFAM" id="SSF48452">
    <property type="entry name" value="TPR-like"/>
    <property type="match status" value="1"/>
</dbReference>
<evidence type="ECO:0000256" key="3">
    <source>
        <dbReference type="ARBA" id="ARBA00022729"/>
    </source>
</evidence>
<comment type="subcellular location">
    <subcellularLocation>
        <location evidence="1">Cell outer membrane</location>
    </subcellularLocation>
</comment>
<dbReference type="Proteomes" id="UP001165302">
    <property type="component" value="Unassembled WGS sequence"/>
</dbReference>
<keyword evidence="5" id="KW-0998">Cell outer membrane</keyword>
<proteinExistence type="inferred from homology"/>
<dbReference type="InterPro" id="IPR033985">
    <property type="entry name" value="SusD-like_N"/>
</dbReference>
<dbReference type="Gene3D" id="1.25.40.390">
    <property type="match status" value="1"/>
</dbReference>
<comment type="caution">
    <text evidence="8">The sequence shown here is derived from an EMBL/GenBank/DDBJ whole genome shotgun (WGS) entry which is preliminary data.</text>
</comment>
<feature type="domain" description="RagB/SusD" evidence="6">
    <location>
        <begin position="360"/>
        <end position="644"/>
    </location>
</feature>
<evidence type="ECO:0000256" key="2">
    <source>
        <dbReference type="ARBA" id="ARBA00006275"/>
    </source>
</evidence>
<sequence length="644" mass="72804">MMKVLSKIFIISAIAFSTISCNKYLEIIPDNIAEIDMAFNMREPAQRYLATCYAHLPVNGNPLNGNPSTPAGVLPTGGTNPAFYAGLEAHHYYGDWSNGYMGVIPAGGQNAALPTGSYFELSRFWEGIRHCNIFLENITKVPDMSEMEKLKWTAEVKVIKAYLHFLMFQQVGPIPIVDENLDLNTSSEDSRPYREKVDDVIDYIVGTIDEAAVDLPEIVDMPMTDAGRITKIAALGIKAKVLLTAASPLYNGNSDYTNFKDHNGENFFNPVYDANKWVMARAALKEIIELAESNGFELLKYADADYPSTTLSPAMKLHLNLRGVVSERYNSEVIWANPASYFNSTQFSYMVPKLVPLLTAYPTYSVTINHALEYYSKNGVPIDEDNSWNYDGRFNVVNTGQINSLFVQNSYQTLSLNLDREPRFYANLAFDGSKWYGQGRYDENNQFSVAVKNGDPMVSARSDYSNTTGYYPKKNIPWDYEIQESNGSVIAKLYAWPVIRLADLYLSYAEVINEIDGPTAEALGYINRVRERAGLLTVEESWTRFSKSPNKYSTKEGLRQIIHKERSIELGLEGIHFYDELRWKTAEQNLSGAVYGLTTSGRIPADFNRISTKYQRQFTKRDYLFPISLQSIYTNKNLIQNPGW</sequence>
<dbReference type="EMBL" id="JADEYP010000013">
    <property type="protein sequence ID" value="MCA5005187.1"/>
    <property type="molecule type" value="Genomic_DNA"/>
</dbReference>
<accession>A0ABS7Z6K3</accession>
<keyword evidence="3" id="KW-0732">Signal</keyword>
<evidence type="ECO:0000259" key="6">
    <source>
        <dbReference type="Pfam" id="PF07980"/>
    </source>
</evidence>
<reference evidence="8" key="1">
    <citation type="submission" date="2020-10" db="EMBL/GenBank/DDBJ databases">
        <authorList>
            <person name="Lu T."/>
            <person name="Wang Q."/>
            <person name="Han X."/>
        </authorList>
    </citation>
    <scope>NUCLEOTIDE SEQUENCE</scope>
    <source>
        <strain evidence="8">WQ 366</strain>
    </source>
</reference>
<protein>
    <submittedName>
        <fullName evidence="8">RagB/SusD family nutrient uptake outer membrane protein</fullName>
    </submittedName>
</protein>
<keyword evidence="4" id="KW-0472">Membrane</keyword>
<organism evidence="8 9">
    <name type="scientific">Sphingobacterium bovistauri</name>
    <dbReference type="NCBI Taxonomy" id="2781959"/>
    <lineage>
        <taxon>Bacteria</taxon>
        <taxon>Pseudomonadati</taxon>
        <taxon>Bacteroidota</taxon>
        <taxon>Sphingobacteriia</taxon>
        <taxon>Sphingobacteriales</taxon>
        <taxon>Sphingobacteriaceae</taxon>
        <taxon>Sphingobacterium</taxon>
    </lineage>
</organism>
<gene>
    <name evidence="8" type="ORF">IPZ78_08480</name>
</gene>